<feature type="region of interest" description="Disordered" evidence="2">
    <location>
        <begin position="304"/>
        <end position="340"/>
    </location>
</feature>
<evidence type="ECO:0000256" key="2">
    <source>
        <dbReference type="SAM" id="MobiDB-lite"/>
    </source>
</evidence>
<dbReference type="InterPro" id="IPR003488">
    <property type="entry name" value="DprA"/>
</dbReference>
<protein>
    <submittedName>
        <fullName evidence="5">DNA-protecting protein DprA</fullName>
    </submittedName>
</protein>
<dbReference type="RefSeq" id="WP_194019478.1">
    <property type="nucleotide sequence ID" value="NZ_JADEVV010000017.1"/>
</dbReference>
<dbReference type="InterPro" id="IPR041614">
    <property type="entry name" value="DprA_WH"/>
</dbReference>
<dbReference type="SUPFAM" id="SSF47781">
    <property type="entry name" value="RuvA domain 2-like"/>
    <property type="match status" value="1"/>
</dbReference>
<dbReference type="PANTHER" id="PTHR43022:SF1">
    <property type="entry name" value="PROTEIN SMF"/>
    <property type="match status" value="1"/>
</dbReference>
<evidence type="ECO:0000256" key="1">
    <source>
        <dbReference type="ARBA" id="ARBA00006525"/>
    </source>
</evidence>
<accession>A0ABR9VQT8</accession>
<dbReference type="InterPro" id="IPR010994">
    <property type="entry name" value="RuvA_2-like"/>
</dbReference>
<dbReference type="InterPro" id="IPR036388">
    <property type="entry name" value="WH-like_DNA-bd_sf"/>
</dbReference>
<comment type="caution">
    <text evidence="5">The sequence shown here is derived from an EMBL/GenBank/DDBJ whole genome shotgun (WGS) entry which is preliminary data.</text>
</comment>
<name>A0ABR9VQT8_9SYNC</name>
<proteinExistence type="inferred from homology"/>
<dbReference type="PANTHER" id="PTHR43022">
    <property type="entry name" value="PROTEIN SMF"/>
    <property type="match status" value="1"/>
</dbReference>
<gene>
    <name evidence="5" type="primary">dprA</name>
    <name evidence="5" type="ORF">IQ217_07550</name>
</gene>
<evidence type="ECO:0000313" key="5">
    <source>
        <dbReference type="EMBL" id="MBE9253709.1"/>
    </source>
</evidence>
<dbReference type="NCBIfam" id="TIGR00732">
    <property type="entry name" value="dprA"/>
    <property type="match status" value="1"/>
</dbReference>
<feature type="domain" description="Smf/DprA SLOG" evidence="3">
    <location>
        <begin position="80"/>
        <end position="292"/>
    </location>
</feature>
<dbReference type="Proteomes" id="UP000658720">
    <property type="component" value="Unassembled WGS sequence"/>
</dbReference>
<evidence type="ECO:0000259" key="4">
    <source>
        <dbReference type="Pfam" id="PF17782"/>
    </source>
</evidence>
<dbReference type="Gene3D" id="3.40.50.450">
    <property type="match status" value="1"/>
</dbReference>
<dbReference type="EMBL" id="JADEVV010000017">
    <property type="protein sequence ID" value="MBE9253709.1"/>
    <property type="molecule type" value="Genomic_DNA"/>
</dbReference>
<dbReference type="SUPFAM" id="SSF102405">
    <property type="entry name" value="MCP/YpsA-like"/>
    <property type="match status" value="1"/>
</dbReference>
<keyword evidence="6" id="KW-1185">Reference proteome</keyword>
<dbReference type="Pfam" id="PF17782">
    <property type="entry name" value="WHD_DprA"/>
    <property type="match status" value="1"/>
</dbReference>
<dbReference type="Pfam" id="PF02481">
    <property type="entry name" value="DNA_processg_A"/>
    <property type="match status" value="1"/>
</dbReference>
<comment type="similarity">
    <text evidence="1">Belongs to the DprA/Smf family.</text>
</comment>
<reference evidence="5 6" key="1">
    <citation type="submission" date="2020-10" db="EMBL/GenBank/DDBJ databases">
        <authorList>
            <person name="Castelo-Branco R."/>
            <person name="Eusebio N."/>
            <person name="Adriana R."/>
            <person name="Vieira A."/>
            <person name="Brugerolle De Fraissinette N."/>
            <person name="Rezende De Castro R."/>
            <person name="Schneider M.P."/>
            <person name="Vasconcelos V."/>
            <person name="Leao P.N."/>
        </authorList>
    </citation>
    <scope>NUCLEOTIDE SEQUENCE [LARGE SCALE GENOMIC DNA]</scope>
    <source>
        <strain evidence="5 6">LEGE 00031</strain>
    </source>
</reference>
<organism evidence="5 6">
    <name type="scientific">Synechocystis salina LEGE 00031</name>
    <dbReference type="NCBI Taxonomy" id="1828736"/>
    <lineage>
        <taxon>Bacteria</taxon>
        <taxon>Bacillati</taxon>
        <taxon>Cyanobacteriota</taxon>
        <taxon>Cyanophyceae</taxon>
        <taxon>Synechococcales</taxon>
        <taxon>Merismopediaceae</taxon>
        <taxon>Synechocystis</taxon>
    </lineage>
</organism>
<evidence type="ECO:0000259" key="3">
    <source>
        <dbReference type="Pfam" id="PF02481"/>
    </source>
</evidence>
<dbReference type="InterPro" id="IPR057666">
    <property type="entry name" value="DrpA_SLOG"/>
</dbReference>
<dbReference type="Gene3D" id="1.10.10.10">
    <property type="entry name" value="Winged helix-like DNA-binding domain superfamily/Winged helix DNA-binding domain"/>
    <property type="match status" value="1"/>
</dbReference>
<evidence type="ECO:0000313" key="6">
    <source>
        <dbReference type="Proteomes" id="UP000658720"/>
    </source>
</evidence>
<sequence length="398" mass="43563">MANSEQAYWLAWSQVKGVGPVLLKRLAQHFELLENAWKARPIALGEVEGFGQKLIEKIVGQRNTLNPFQFLEEHQQKNPQFLTPNDPDYPRLLWEIPSPPPVLYYLGRLDHRESQGQIPGVGMVGTRYPTEHGSRWTRKISQALVKSGFTIVSGLAAGIDADAHNSCLRVNGRTIAVLGTGLDLVYPPQNRQLFEQIAAEGLILSEYPVGSKPERGNFPARNRIIAGLSRAVLVMEAPPKSGALITAKYANEFNRDVFSLPNSPDIPEAHGCLNLIHNGAEVILSENQLLASLGAMPLLDQGQEQKNVQGDHQARYPVPTNVPTSSTGTRGKKPLTEPPENLEPTLGKILAAVEEEPTTLDQIVAVTALAIGDVSAGLLQLEILGLVSQEPGMRYQRR</sequence>
<feature type="domain" description="DprA winged helix" evidence="4">
    <location>
        <begin position="334"/>
        <end position="393"/>
    </location>
</feature>